<keyword evidence="2" id="KW-0249">Electron transport</keyword>
<organism evidence="4 5">
    <name type="scientific">Meloidogyne incognita</name>
    <name type="common">Southern root-knot nematode worm</name>
    <name type="synonym">Oxyuris incognita</name>
    <dbReference type="NCBI Taxonomy" id="6306"/>
    <lineage>
        <taxon>Eukaryota</taxon>
        <taxon>Metazoa</taxon>
        <taxon>Ecdysozoa</taxon>
        <taxon>Nematoda</taxon>
        <taxon>Chromadorea</taxon>
        <taxon>Rhabditida</taxon>
        <taxon>Tylenchina</taxon>
        <taxon>Tylenchomorpha</taxon>
        <taxon>Tylenchoidea</taxon>
        <taxon>Meloidogynidae</taxon>
        <taxon>Meloidogyninae</taxon>
        <taxon>Meloidogyne</taxon>
        <taxon>Meloidogyne incognita group</taxon>
    </lineage>
</organism>
<accession>A0A914NI06</accession>
<dbReference type="WBParaSite" id="Minc3s06627g40091">
    <property type="protein sequence ID" value="Minc3s06627g40091"/>
    <property type="gene ID" value="Minc3s06627g40091"/>
</dbReference>
<dbReference type="GO" id="GO:0006979">
    <property type="term" value="P:response to oxidative stress"/>
    <property type="evidence" value="ECO:0007669"/>
    <property type="project" value="TreeGrafter"/>
</dbReference>
<dbReference type="Pfam" id="PF05071">
    <property type="entry name" value="NDUFA12"/>
    <property type="match status" value="1"/>
</dbReference>
<comment type="similarity">
    <text evidence="1 2">Belongs to the complex I NDUFA12 subunit family.</text>
</comment>
<keyword evidence="2" id="KW-0813">Transport</keyword>
<evidence type="ECO:0000256" key="2">
    <source>
        <dbReference type="RuleBase" id="RU363103"/>
    </source>
</evidence>
<dbReference type="PANTHER" id="PTHR12910">
    <property type="entry name" value="NADH-UBIQUINONE OXIDOREDUCTASE SUBUNIT B17.2"/>
    <property type="match status" value="1"/>
</dbReference>
<keyword evidence="2" id="KW-0496">Mitochondrion</keyword>
<dbReference type="GO" id="GO:0045271">
    <property type="term" value="C:respiratory chain complex I"/>
    <property type="evidence" value="ECO:0007669"/>
    <property type="project" value="InterPro"/>
</dbReference>
<dbReference type="GO" id="GO:0005743">
    <property type="term" value="C:mitochondrial inner membrane"/>
    <property type="evidence" value="ECO:0007669"/>
    <property type="project" value="UniProtKB-SubCell"/>
</dbReference>
<dbReference type="Proteomes" id="UP000887563">
    <property type="component" value="Unplaced"/>
</dbReference>
<keyword evidence="2" id="KW-0679">Respiratory chain</keyword>
<evidence type="ECO:0000256" key="1">
    <source>
        <dbReference type="ARBA" id="ARBA00007355"/>
    </source>
</evidence>
<name>A0A914NI06_MELIC</name>
<comment type="subunit">
    <text evidence="2">Complex I is composed of 45 different subunits.</text>
</comment>
<dbReference type="PANTHER" id="PTHR12910:SF2">
    <property type="entry name" value="NADH DEHYDROGENASE [UBIQUINONE] 1 ALPHA SUBCOMPLEX SUBUNIT 12"/>
    <property type="match status" value="1"/>
</dbReference>
<keyword evidence="2" id="KW-0472">Membrane</keyword>
<sequence length="153" mass="18253">MPSLKEYFMLDRLGKFRDTLKQVGGFKAAFKQMYLTDDLKKGNFVGEDQFGNRYFEDNSQFMPRNRWVIYTEKKWLEYDGSQIPPEWHRWIHHICDKPPTIEKLSNPKWQLEHQENLSVELSKKYVPYSTTRPKVQGWTGPGRKDTGLQLSDY</sequence>
<evidence type="ECO:0000256" key="3">
    <source>
        <dbReference type="SAM" id="MobiDB-lite"/>
    </source>
</evidence>
<comment type="function">
    <text evidence="2">Accessory subunit of the mitochondrial membrane respiratory chain NADH dehydrogenase (Complex I), that is believed not to be involved in catalysis. Complex I functions in the transfer of electrons from NADH to the respiratory chain. The immediate electron acceptor for the enzyme is believed to be ubiquinone.</text>
</comment>
<reference evidence="5" key="1">
    <citation type="submission" date="2022-11" db="UniProtKB">
        <authorList>
            <consortium name="WormBaseParasite"/>
        </authorList>
    </citation>
    <scope>IDENTIFICATION</scope>
</reference>
<evidence type="ECO:0000313" key="4">
    <source>
        <dbReference type="Proteomes" id="UP000887563"/>
    </source>
</evidence>
<protein>
    <recommendedName>
        <fullName evidence="2">NADH dehydrogenase [ubiquinone] 1 alpha subcomplex subunit 12</fullName>
    </recommendedName>
</protein>
<comment type="subcellular location">
    <subcellularLocation>
        <location evidence="2">Mitochondrion inner membrane</location>
        <topology evidence="2">Peripheral membrane protein</topology>
        <orientation evidence="2">Matrix side</orientation>
    </subcellularLocation>
</comment>
<proteinExistence type="inferred from homology"/>
<dbReference type="AlphaFoldDB" id="A0A914NI06"/>
<dbReference type="InterPro" id="IPR007763">
    <property type="entry name" value="NDUFA12"/>
</dbReference>
<evidence type="ECO:0000313" key="5">
    <source>
        <dbReference type="WBParaSite" id="Minc3s06627g40091"/>
    </source>
</evidence>
<feature type="region of interest" description="Disordered" evidence="3">
    <location>
        <begin position="134"/>
        <end position="153"/>
    </location>
</feature>
<keyword evidence="2" id="KW-0999">Mitochondrion inner membrane</keyword>
<keyword evidence="4" id="KW-1185">Reference proteome</keyword>